<evidence type="ECO:0000256" key="5">
    <source>
        <dbReference type="ARBA" id="ARBA00023136"/>
    </source>
</evidence>
<dbReference type="OrthoDB" id="9810662at2"/>
<feature type="domain" description="Type II secretion system protein GspF" evidence="7">
    <location>
        <begin position="189"/>
        <end position="315"/>
    </location>
</feature>
<evidence type="ECO:0000256" key="6">
    <source>
        <dbReference type="SAM" id="Phobius"/>
    </source>
</evidence>
<evidence type="ECO:0000259" key="7">
    <source>
        <dbReference type="Pfam" id="PF00482"/>
    </source>
</evidence>
<gene>
    <name evidence="8" type="ORF">NITHO_4950005</name>
</gene>
<dbReference type="AlphaFoldDB" id="I4EL60"/>
<dbReference type="Pfam" id="PF00482">
    <property type="entry name" value="T2SSF"/>
    <property type="match status" value="1"/>
</dbReference>
<evidence type="ECO:0000256" key="3">
    <source>
        <dbReference type="ARBA" id="ARBA00022692"/>
    </source>
</evidence>
<dbReference type="PANTHER" id="PTHR35007:SF2">
    <property type="entry name" value="PILUS ASSEMBLE PROTEIN"/>
    <property type="match status" value="1"/>
</dbReference>
<dbReference type="PANTHER" id="PTHR35007">
    <property type="entry name" value="INTEGRAL MEMBRANE PROTEIN-RELATED"/>
    <property type="match status" value="1"/>
</dbReference>
<keyword evidence="4 6" id="KW-1133">Transmembrane helix</keyword>
<evidence type="ECO:0000256" key="2">
    <source>
        <dbReference type="ARBA" id="ARBA00022475"/>
    </source>
</evidence>
<feature type="transmembrane region" description="Helical" evidence="6">
    <location>
        <begin position="294"/>
        <end position="320"/>
    </location>
</feature>
<protein>
    <submittedName>
        <fullName evidence="8">Putative Type II secretion system protein</fullName>
    </submittedName>
</protein>
<evidence type="ECO:0000256" key="4">
    <source>
        <dbReference type="ARBA" id="ARBA00022989"/>
    </source>
</evidence>
<sequence length="327" mass="35662">MIGLAIVLDALQPRLLLWPVLFGLGAYLLLTAQPVGRPKPDLAERFRRLDADERIQLERERDRASARPVFVSRRLEGLLRPILDDLGRLLRALLGRVGLAGGPELARRLEIVRPGVEPAQFFAEKLAAGLIGFVSFPLMNGIGVHPFGSWPVWVWLAGFAAGFLAPDWDLARRRSARRAACLLELPAILDLLTIAASAGLALEQALSVVAQQSNGVIARELQRATREVALGQQSLVAALEAVAERNEVPELTGVIGRLRAAHEQGLPLIQTLSAQTEGLREQKRFRIVAEGEKAAIRMILPVAFFILPVIFVVLLVPAALELMRLGG</sequence>
<feature type="transmembrane region" description="Helical" evidence="6">
    <location>
        <begin position="15"/>
        <end position="32"/>
    </location>
</feature>
<feature type="transmembrane region" description="Helical" evidence="6">
    <location>
        <begin position="126"/>
        <end position="144"/>
    </location>
</feature>
<comment type="caution">
    <text evidence="8">The sequence shown here is derived from an EMBL/GenBank/DDBJ whole genome shotgun (WGS) entry which is preliminary data.</text>
</comment>
<dbReference type="EMBL" id="CAGS01000440">
    <property type="protein sequence ID" value="CCF85422.1"/>
    <property type="molecule type" value="Genomic_DNA"/>
</dbReference>
<name>I4EL60_9BACT</name>
<dbReference type="Proteomes" id="UP000004221">
    <property type="component" value="Unassembled WGS sequence"/>
</dbReference>
<keyword evidence="3 6" id="KW-0812">Transmembrane</keyword>
<comment type="subcellular location">
    <subcellularLocation>
        <location evidence="1">Cell membrane</location>
        <topology evidence="1">Multi-pass membrane protein</topology>
    </subcellularLocation>
</comment>
<reference evidence="8 9" key="1">
    <citation type="journal article" date="2012" name="ISME J.">
        <title>Nitrification expanded: discovery, physiology and genomics of a nitrite-oxidizing bacterium from the phylum Chloroflexi.</title>
        <authorList>
            <person name="Sorokin D.Y."/>
            <person name="Lucker S."/>
            <person name="Vejmelkova D."/>
            <person name="Kostrikina N.A."/>
            <person name="Kleerebezem R."/>
            <person name="Rijpstra W.I."/>
            <person name="Damste J.S."/>
            <person name="Le Paslier D."/>
            <person name="Muyzer G."/>
            <person name="Wagner M."/>
            <person name="van Loosdrecht M.C."/>
            <person name="Daims H."/>
        </authorList>
    </citation>
    <scope>NUCLEOTIDE SEQUENCE [LARGE SCALE GENOMIC DNA]</scope>
    <source>
        <strain evidence="9">none</strain>
    </source>
</reference>
<evidence type="ECO:0000256" key="1">
    <source>
        <dbReference type="ARBA" id="ARBA00004651"/>
    </source>
</evidence>
<accession>I4EL60</accession>
<evidence type="ECO:0000313" key="8">
    <source>
        <dbReference type="EMBL" id="CCF85422.1"/>
    </source>
</evidence>
<organism evidence="8 9">
    <name type="scientific">Nitrolancea hollandica Lb</name>
    <dbReference type="NCBI Taxonomy" id="1129897"/>
    <lineage>
        <taxon>Bacteria</taxon>
        <taxon>Pseudomonadati</taxon>
        <taxon>Thermomicrobiota</taxon>
        <taxon>Thermomicrobia</taxon>
        <taxon>Sphaerobacterales</taxon>
        <taxon>Sphaerobacterineae</taxon>
        <taxon>Sphaerobacteraceae</taxon>
        <taxon>Nitrolancea</taxon>
    </lineage>
</organism>
<feature type="transmembrane region" description="Helical" evidence="6">
    <location>
        <begin position="150"/>
        <end position="168"/>
    </location>
</feature>
<evidence type="ECO:0000313" key="9">
    <source>
        <dbReference type="Proteomes" id="UP000004221"/>
    </source>
</evidence>
<proteinExistence type="predicted"/>
<keyword evidence="9" id="KW-1185">Reference proteome</keyword>
<dbReference type="InterPro" id="IPR018076">
    <property type="entry name" value="T2SS_GspF_dom"/>
</dbReference>
<keyword evidence="5 6" id="KW-0472">Membrane</keyword>
<keyword evidence="2" id="KW-1003">Cell membrane</keyword>
<dbReference type="GO" id="GO:0005886">
    <property type="term" value="C:plasma membrane"/>
    <property type="evidence" value="ECO:0007669"/>
    <property type="project" value="UniProtKB-SubCell"/>
</dbReference>